<feature type="transmembrane region" description="Helical" evidence="5">
    <location>
        <begin position="45"/>
        <end position="62"/>
    </location>
</feature>
<sequence>MNNILMLFPTKPFITSRRPFTPAGGRLHATHSPSPTFGATATLPSSWFLPFLGFFLSSFALLKALKHQHAHSLIALRAGTLIQSVGIACLCLTHVSASILLQAMCFTAAAVSFLTCYTFWVRKRRNVFIWIQSLSLIAFMASSILVIFFPSFCDPSILRALLFYSLIVYHTDRRIMHPSDPDPMLASLHLYVDILINLFLNIIQILQKLR</sequence>
<feature type="transmembrane region" description="Helical" evidence="5">
    <location>
        <begin position="127"/>
        <end position="149"/>
    </location>
</feature>
<keyword evidence="4 5" id="KW-0472">Membrane</keyword>
<dbReference type="PANTHER" id="PTHR23291:SF50">
    <property type="entry name" value="PROTEIN LIFEGUARD 4"/>
    <property type="match status" value="1"/>
</dbReference>
<reference evidence="6" key="2">
    <citation type="journal article" date="2023" name="Plants (Basel)">
        <title>Annotation of the Turnera subulata (Passifloraceae) Draft Genome Reveals the S-Locus Evolved after the Divergence of Turneroideae from Passifloroideae in a Stepwise Manner.</title>
        <authorList>
            <person name="Henning P.M."/>
            <person name="Roalson E.H."/>
            <person name="Mir W."/>
            <person name="McCubbin A.G."/>
            <person name="Shore J.S."/>
        </authorList>
    </citation>
    <scope>NUCLEOTIDE SEQUENCE</scope>
    <source>
        <strain evidence="6">F60SS</strain>
    </source>
</reference>
<accession>A0A9Q0FZR5</accession>
<feature type="transmembrane region" description="Helical" evidence="5">
    <location>
        <begin position="101"/>
        <end position="120"/>
    </location>
</feature>
<name>A0A9Q0FZR5_9ROSI</name>
<evidence type="ECO:0000313" key="7">
    <source>
        <dbReference type="Proteomes" id="UP001141552"/>
    </source>
</evidence>
<dbReference type="EMBL" id="JAKUCV010003294">
    <property type="protein sequence ID" value="KAJ4839527.1"/>
    <property type="molecule type" value="Genomic_DNA"/>
</dbReference>
<keyword evidence="2 5" id="KW-0812">Transmembrane</keyword>
<dbReference type="GO" id="GO:0016020">
    <property type="term" value="C:membrane"/>
    <property type="evidence" value="ECO:0007669"/>
    <property type="project" value="UniProtKB-SubCell"/>
</dbReference>
<feature type="transmembrane region" description="Helical" evidence="5">
    <location>
        <begin position="74"/>
        <end position="95"/>
    </location>
</feature>
<keyword evidence="3 5" id="KW-1133">Transmembrane helix</keyword>
<evidence type="ECO:0000256" key="2">
    <source>
        <dbReference type="ARBA" id="ARBA00022692"/>
    </source>
</evidence>
<organism evidence="6 7">
    <name type="scientific">Turnera subulata</name>
    <dbReference type="NCBI Taxonomy" id="218843"/>
    <lineage>
        <taxon>Eukaryota</taxon>
        <taxon>Viridiplantae</taxon>
        <taxon>Streptophyta</taxon>
        <taxon>Embryophyta</taxon>
        <taxon>Tracheophyta</taxon>
        <taxon>Spermatophyta</taxon>
        <taxon>Magnoliopsida</taxon>
        <taxon>eudicotyledons</taxon>
        <taxon>Gunneridae</taxon>
        <taxon>Pentapetalae</taxon>
        <taxon>rosids</taxon>
        <taxon>fabids</taxon>
        <taxon>Malpighiales</taxon>
        <taxon>Passifloraceae</taxon>
        <taxon>Turnera</taxon>
    </lineage>
</organism>
<evidence type="ECO:0000313" key="6">
    <source>
        <dbReference type="EMBL" id="KAJ4839527.1"/>
    </source>
</evidence>
<dbReference type="AlphaFoldDB" id="A0A9Q0FZR5"/>
<dbReference type="PANTHER" id="PTHR23291">
    <property type="entry name" value="BAX INHIBITOR-RELATED"/>
    <property type="match status" value="1"/>
</dbReference>
<reference evidence="6" key="1">
    <citation type="submission" date="2022-02" db="EMBL/GenBank/DDBJ databases">
        <authorList>
            <person name="Henning P.M."/>
            <person name="McCubbin A.G."/>
            <person name="Shore J.S."/>
        </authorList>
    </citation>
    <scope>NUCLEOTIDE SEQUENCE</scope>
    <source>
        <strain evidence="6">F60SS</strain>
        <tissue evidence="6">Leaves</tissue>
    </source>
</reference>
<dbReference type="InterPro" id="IPR006214">
    <property type="entry name" value="Bax_inhibitor_1-related"/>
</dbReference>
<dbReference type="Proteomes" id="UP001141552">
    <property type="component" value="Unassembled WGS sequence"/>
</dbReference>
<dbReference type="Pfam" id="PF01027">
    <property type="entry name" value="Bax1-I"/>
    <property type="match status" value="1"/>
</dbReference>
<gene>
    <name evidence="6" type="ORF">Tsubulata_019031</name>
</gene>
<evidence type="ECO:0000256" key="4">
    <source>
        <dbReference type="ARBA" id="ARBA00023136"/>
    </source>
</evidence>
<evidence type="ECO:0000256" key="5">
    <source>
        <dbReference type="RuleBase" id="RU004379"/>
    </source>
</evidence>
<comment type="caution">
    <text evidence="6">The sequence shown here is derived from an EMBL/GenBank/DDBJ whole genome shotgun (WGS) entry which is preliminary data.</text>
</comment>
<evidence type="ECO:0000256" key="1">
    <source>
        <dbReference type="ARBA" id="ARBA00004141"/>
    </source>
</evidence>
<comment type="similarity">
    <text evidence="5">Belongs to the BI1 family.</text>
</comment>
<comment type="subcellular location">
    <subcellularLocation>
        <location evidence="1">Membrane</location>
        <topology evidence="1">Multi-pass membrane protein</topology>
    </subcellularLocation>
</comment>
<evidence type="ECO:0000256" key="3">
    <source>
        <dbReference type="ARBA" id="ARBA00022989"/>
    </source>
</evidence>
<feature type="transmembrane region" description="Helical" evidence="5">
    <location>
        <begin position="188"/>
        <end position="206"/>
    </location>
</feature>
<protein>
    <submittedName>
        <fullName evidence="6">Uncharacterized protein</fullName>
    </submittedName>
</protein>
<keyword evidence="7" id="KW-1185">Reference proteome</keyword>
<proteinExistence type="inferred from homology"/>